<evidence type="ECO:0000313" key="4">
    <source>
        <dbReference type="Proteomes" id="UP000049472"/>
    </source>
</evidence>
<keyword evidence="4" id="KW-1185">Reference proteome</keyword>
<dbReference type="Gene3D" id="3.40.50.150">
    <property type="entry name" value="Vaccinia Virus protein VP39"/>
    <property type="match status" value="1"/>
</dbReference>
<evidence type="ECO:0000313" key="3">
    <source>
        <dbReference type="EMBL" id="CRL38569.1"/>
    </source>
</evidence>
<dbReference type="CDD" id="cd02440">
    <property type="entry name" value="AdoMet_MTases"/>
    <property type="match status" value="1"/>
</dbReference>
<reference evidence="4" key="1">
    <citation type="submission" date="2015-05" db="EMBL/GenBank/DDBJ databases">
        <authorList>
            <consortium name="Pathogen Informatics"/>
        </authorList>
    </citation>
    <scope>NUCLEOTIDE SEQUENCE [LARGE SCALE GENOMIC DNA]</scope>
    <source>
        <strain evidence="4">T1-815</strain>
    </source>
</reference>
<dbReference type="Proteomes" id="UP000049472">
    <property type="component" value="Unassembled WGS sequence"/>
</dbReference>
<dbReference type="PANTHER" id="PTHR14911">
    <property type="entry name" value="THUMP DOMAIN-CONTAINING"/>
    <property type="match status" value="1"/>
</dbReference>
<evidence type="ECO:0000259" key="2">
    <source>
        <dbReference type="Pfam" id="PF01170"/>
    </source>
</evidence>
<dbReference type="EMBL" id="CVRQ01000022">
    <property type="protein sequence ID" value="CRL38569.1"/>
    <property type="molecule type" value="Genomic_DNA"/>
</dbReference>
<dbReference type="GO" id="GO:0030488">
    <property type="term" value="P:tRNA methylation"/>
    <property type="evidence" value="ECO:0007669"/>
    <property type="project" value="TreeGrafter"/>
</dbReference>
<dbReference type="GO" id="GO:0016423">
    <property type="term" value="F:tRNA (guanine) methyltransferase activity"/>
    <property type="evidence" value="ECO:0007669"/>
    <property type="project" value="TreeGrafter"/>
</dbReference>
<dbReference type="PANTHER" id="PTHR14911:SF13">
    <property type="entry name" value="TRNA (GUANINE(6)-N2)-METHYLTRANSFERASE THUMP3"/>
    <property type="match status" value="1"/>
</dbReference>
<dbReference type="AlphaFoldDB" id="A0A0M6WMU5"/>
<accession>A0A0M6WMU5</accession>
<feature type="domain" description="Ribosomal RNA large subunit methyltransferase K/L-like methyltransferase" evidence="2">
    <location>
        <begin position="311"/>
        <end position="457"/>
    </location>
</feature>
<dbReference type="RefSeq" id="WP_055061980.1">
    <property type="nucleotide sequence ID" value="NZ_CVRQ01000022.1"/>
</dbReference>
<dbReference type="InterPro" id="IPR000241">
    <property type="entry name" value="RlmKL-like_Mtase"/>
</dbReference>
<dbReference type="SUPFAM" id="SSF53335">
    <property type="entry name" value="S-adenosyl-L-methionine-dependent methyltransferases"/>
    <property type="match status" value="1"/>
</dbReference>
<keyword evidence="1" id="KW-0175">Coiled coil</keyword>
<feature type="coiled-coil region" evidence="1">
    <location>
        <begin position="11"/>
        <end position="38"/>
    </location>
</feature>
<sequence>MKEIIGNLLKKENVRQNLSSLRQEIKDENALAEALKLLAGEDELLVSFMGADDAKTRKNAALLIGDLHMSQLSDEVFKAYEAEQMRFVKGSYLAALSQLDCKELLPQLMERAKELEHMTVTDENRKHIEEELNGINKIFIKYNGIKHHTPVLEGVKAELLLMTNRLHREVVRRQIPVKDTKLHPLGVLVKTDNIPLIMQVRTFRKMYFTIHAASLLPKDAQEAAGLLAESDMYDILRRMHREGGPFYYRIESTADAAYQSRLAKAIDMHFAGRMINSPNDYDVVIKLIPTKNDNFFVCMRLCSIQDNRFAYRKNVLPTSMHPSQAALIVSLAKPYLKETAQIMDPFCGVGTLLIERAHLVPAREIYATDTYGDAITMGRENAALAKTRINFIHRDFFDFRHDYKFDELITDMPVRNRQTKAEMELFYERFFDKAAEHLVSGGIIVMYSNEIGFVKKQIRLRVEYRLLQETCILDKKDFYLFVIRYED</sequence>
<organism evidence="3 4">
    <name type="scientific">Agathobacter rectalis</name>
    <dbReference type="NCBI Taxonomy" id="39491"/>
    <lineage>
        <taxon>Bacteria</taxon>
        <taxon>Bacillati</taxon>
        <taxon>Bacillota</taxon>
        <taxon>Clostridia</taxon>
        <taxon>Lachnospirales</taxon>
        <taxon>Lachnospiraceae</taxon>
        <taxon>Agathobacter</taxon>
    </lineage>
</organism>
<gene>
    <name evidence="3" type="ORF">T1815_18431</name>
</gene>
<dbReference type="Pfam" id="PF01170">
    <property type="entry name" value="UPF0020"/>
    <property type="match status" value="1"/>
</dbReference>
<evidence type="ECO:0000256" key="1">
    <source>
        <dbReference type="SAM" id="Coils"/>
    </source>
</evidence>
<proteinExistence type="predicted"/>
<name>A0A0M6WMU5_9FIRM</name>
<protein>
    <recommendedName>
        <fullName evidence="2">Ribosomal RNA large subunit methyltransferase K/L-like methyltransferase domain-containing protein</fullName>
    </recommendedName>
</protein>
<dbReference type="InterPro" id="IPR029063">
    <property type="entry name" value="SAM-dependent_MTases_sf"/>
</dbReference>